<sequence length="165" mass="18764">MASMSQLTMAMVTLYSGDPKRIQHFMKVYAFAKMIAEEEQLGAKQREIVEAAALVHDIGIHAAEKKYRSAAGEYQEIEGPPIARAMLMALDFSPALINRVCDMVAHHHSYDKIDEVDLQILIEADFMVNAYEDGLPKRNIKSFRDKIFRTETGIHYLNELFALEN</sequence>
<evidence type="ECO:0000313" key="2">
    <source>
        <dbReference type="EMBL" id="ERJ89963.1"/>
    </source>
</evidence>
<accession>U2LS70</accession>
<comment type="caution">
    <text evidence="2">The sequence shown here is derived from an EMBL/GenBank/DDBJ whole genome shotgun (WGS) entry which is preliminary data.</text>
</comment>
<organism evidence="2 3">
    <name type="scientific">Ruminococcus callidus ATCC 27760</name>
    <dbReference type="NCBI Taxonomy" id="411473"/>
    <lineage>
        <taxon>Bacteria</taxon>
        <taxon>Bacillati</taxon>
        <taxon>Bacillota</taxon>
        <taxon>Clostridia</taxon>
        <taxon>Eubacteriales</taxon>
        <taxon>Oscillospiraceae</taxon>
        <taxon>Ruminococcus</taxon>
    </lineage>
</organism>
<dbReference type="HOGENOM" id="CLU_110721_0_0_9"/>
<dbReference type="Proteomes" id="UP000016662">
    <property type="component" value="Unassembled WGS sequence"/>
</dbReference>
<dbReference type="InterPro" id="IPR003607">
    <property type="entry name" value="HD/PDEase_dom"/>
</dbReference>
<dbReference type="PATRIC" id="fig|411473.3.peg.2433"/>
<dbReference type="AlphaFoldDB" id="U2LS70"/>
<dbReference type="EMBL" id="AWVF01000368">
    <property type="protein sequence ID" value="ERJ89963.1"/>
    <property type="molecule type" value="Genomic_DNA"/>
</dbReference>
<dbReference type="SUPFAM" id="SSF109604">
    <property type="entry name" value="HD-domain/PDEase-like"/>
    <property type="match status" value="1"/>
</dbReference>
<proteinExistence type="predicted"/>
<gene>
    <name evidence="2" type="ORF">RUMCAL_02898</name>
</gene>
<dbReference type="InterPro" id="IPR006674">
    <property type="entry name" value="HD_domain"/>
</dbReference>
<dbReference type="Pfam" id="PF01966">
    <property type="entry name" value="HD"/>
    <property type="match status" value="1"/>
</dbReference>
<feature type="domain" description="HD" evidence="1">
    <location>
        <begin position="21"/>
        <end position="114"/>
    </location>
</feature>
<protein>
    <submittedName>
        <fullName evidence="2">HD domain protein</fullName>
    </submittedName>
</protein>
<dbReference type="GeneID" id="93691919"/>
<dbReference type="eggNOG" id="COG1418">
    <property type="taxonomic scope" value="Bacteria"/>
</dbReference>
<dbReference type="RefSeq" id="WP_021681085.1">
    <property type="nucleotide sequence ID" value="NZ_KI260329.1"/>
</dbReference>
<evidence type="ECO:0000313" key="3">
    <source>
        <dbReference type="Proteomes" id="UP000016662"/>
    </source>
</evidence>
<dbReference type="CDD" id="cd00077">
    <property type="entry name" value="HDc"/>
    <property type="match status" value="1"/>
</dbReference>
<name>U2LS70_9FIRM</name>
<dbReference type="OrthoDB" id="155250at2"/>
<evidence type="ECO:0000259" key="1">
    <source>
        <dbReference type="Pfam" id="PF01966"/>
    </source>
</evidence>
<keyword evidence="3" id="KW-1185">Reference proteome</keyword>
<dbReference type="Gene3D" id="1.10.3210.10">
    <property type="entry name" value="Hypothetical protein af1432"/>
    <property type="match status" value="1"/>
</dbReference>
<reference evidence="2 3" key="1">
    <citation type="submission" date="2013-07" db="EMBL/GenBank/DDBJ databases">
        <authorList>
            <person name="Weinstock G."/>
            <person name="Sodergren E."/>
            <person name="Wylie T."/>
            <person name="Fulton L."/>
            <person name="Fulton R."/>
            <person name="Fronick C."/>
            <person name="O'Laughlin M."/>
            <person name="Godfrey J."/>
            <person name="Miner T."/>
            <person name="Herter B."/>
            <person name="Appelbaum E."/>
            <person name="Cordes M."/>
            <person name="Lek S."/>
            <person name="Wollam A."/>
            <person name="Pepin K.H."/>
            <person name="Palsikar V.B."/>
            <person name="Mitreva M."/>
            <person name="Wilson R.K."/>
        </authorList>
    </citation>
    <scope>NUCLEOTIDE SEQUENCE [LARGE SCALE GENOMIC DNA]</scope>
    <source>
        <strain evidence="2 3">ATCC 27760</strain>
    </source>
</reference>
<dbReference type="STRING" id="411473.RUMCAL_02898"/>